<protein>
    <submittedName>
        <fullName evidence="3">Uncharacterized protein</fullName>
    </submittedName>
</protein>
<feature type="compositionally biased region" description="Polar residues" evidence="1">
    <location>
        <begin position="199"/>
        <end position="208"/>
    </location>
</feature>
<reference evidence="3 4" key="1">
    <citation type="submission" date="2018-06" db="EMBL/GenBank/DDBJ databases">
        <authorList>
            <consortium name="Pathogen Informatics"/>
            <person name="Doyle S."/>
        </authorList>
    </citation>
    <scope>NUCLEOTIDE SEQUENCE [LARGE SCALE GENOMIC DNA]</scope>
    <source>
        <strain evidence="3 4">NCTC13336</strain>
    </source>
</reference>
<proteinExistence type="predicted"/>
<organism evidence="3 4">
    <name type="scientific">Kingella potus</name>
    <dbReference type="NCBI Taxonomy" id="265175"/>
    <lineage>
        <taxon>Bacteria</taxon>
        <taxon>Pseudomonadati</taxon>
        <taxon>Pseudomonadota</taxon>
        <taxon>Betaproteobacteria</taxon>
        <taxon>Neisseriales</taxon>
        <taxon>Neisseriaceae</taxon>
        <taxon>Kingella</taxon>
    </lineage>
</organism>
<dbReference type="AlphaFoldDB" id="A0A377R024"/>
<evidence type="ECO:0000256" key="1">
    <source>
        <dbReference type="SAM" id="MobiDB-lite"/>
    </source>
</evidence>
<feature type="region of interest" description="Disordered" evidence="1">
    <location>
        <begin position="195"/>
        <end position="214"/>
    </location>
</feature>
<keyword evidence="2" id="KW-0472">Membrane</keyword>
<gene>
    <name evidence="3" type="ORF">NCTC13336_01212</name>
</gene>
<evidence type="ECO:0000256" key="2">
    <source>
        <dbReference type="SAM" id="Phobius"/>
    </source>
</evidence>
<feature type="transmembrane region" description="Helical" evidence="2">
    <location>
        <begin position="87"/>
        <end position="108"/>
    </location>
</feature>
<feature type="transmembrane region" description="Helical" evidence="2">
    <location>
        <begin position="114"/>
        <end position="134"/>
    </location>
</feature>
<keyword evidence="2" id="KW-0812">Transmembrane</keyword>
<accession>A0A377R024</accession>
<evidence type="ECO:0000313" key="4">
    <source>
        <dbReference type="Proteomes" id="UP000254293"/>
    </source>
</evidence>
<dbReference type="EMBL" id="UGJJ01000001">
    <property type="protein sequence ID" value="STR00986.1"/>
    <property type="molecule type" value="Genomic_DNA"/>
</dbReference>
<keyword evidence="4" id="KW-1185">Reference proteome</keyword>
<sequence>MRHTLHWFGMAGRQRTRRKCAANRRFAEVSEYKQGGTGKSLRIDTPAHGRHSYISRRTLPIFPIFTAAARITAPDKKRPSENIFRRPFCLCGLTAASAVYAAAAFAAIVLELLLAHHGGVGIMPALPCNVVFIIRHTRHQIRSKPCGFPQGGKPAFQRGLMPHSAPPQAVCRRGRPPGFLWRSASRLCAPSWQYASRMRPQSQPPTGTGRSGRS</sequence>
<evidence type="ECO:0000313" key="3">
    <source>
        <dbReference type="EMBL" id="STR00986.1"/>
    </source>
</evidence>
<name>A0A377R024_9NEIS</name>
<keyword evidence="2" id="KW-1133">Transmembrane helix</keyword>
<dbReference type="Proteomes" id="UP000254293">
    <property type="component" value="Unassembled WGS sequence"/>
</dbReference>